<keyword evidence="2" id="KW-1185">Reference proteome</keyword>
<gene>
    <name evidence="1" type="ORF">R3P38DRAFT_3278246</name>
</gene>
<dbReference type="Gene3D" id="3.80.10.10">
    <property type="entry name" value="Ribonuclease Inhibitor"/>
    <property type="match status" value="1"/>
</dbReference>
<evidence type="ECO:0008006" key="3">
    <source>
        <dbReference type="Google" id="ProtNLM"/>
    </source>
</evidence>
<dbReference type="Proteomes" id="UP001362999">
    <property type="component" value="Unassembled WGS sequence"/>
</dbReference>
<comment type="caution">
    <text evidence="1">The sequence shown here is derived from an EMBL/GenBank/DDBJ whole genome shotgun (WGS) entry which is preliminary data.</text>
</comment>
<protein>
    <recommendedName>
        <fullName evidence="3">F-box domain-containing protein</fullName>
    </recommendedName>
</protein>
<evidence type="ECO:0000313" key="1">
    <source>
        <dbReference type="EMBL" id="KAK7013022.1"/>
    </source>
</evidence>
<dbReference type="EMBL" id="JAWWNJ010000061">
    <property type="protein sequence ID" value="KAK7013022.1"/>
    <property type="molecule type" value="Genomic_DNA"/>
</dbReference>
<dbReference type="SUPFAM" id="SSF52047">
    <property type="entry name" value="RNI-like"/>
    <property type="match status" value="1"/>
</dbReference>
<reference evidence="1 2" key="1">
    <citation type="journal article" date="2024" name="J Genomics">
        <title>Draft genome sequencing and assembly of Favolaschia claudopus CIRM-BRFM 2984 isolated from oak limbs.</title>
        <authorList>
            <person name="Navarro D."/>
            <person name="Drula E."/>
            <person name="Chaduli D."/>
            <person name="Cazenave R."/>
            <person name="Ahrendt S."/>
            <person name="Wang J."/>
            <person name="Lipzen A."/>
            <person name="Daum C."/>
            <person name="Barry K."/>
            <person name="Grigoriev I.V."/>
            <person name="Favel A."/>
            <person name="Rosso M.N."/>
            <person name="Martin F."/>
        </authorList>
    </citation>
    <scope>NUCLEOTIDE SEQUENCE [LARGE SCALE GENOMIC DNA]</scope>
    <source>
        <strain evidence="1 2">CIRM-BRFM 2984</strain>
    </source>
</reference>
<name>A0AAW0AJQ0_9AGAR</name>
<dbReference type="InterPro" id="IPR032675">
    <property type="entry name" value="LRR_dom_sf"/>
</dbReference>
<sequence>MSKLSLSTVNDLIVLAENRLSALTPEYDDVEEEICNWLSAAIDECNSQITTLTSYPTKFSRAPVRRLPPELVCEVFQWVVLDGYTRRVNKWEVPIAPWTLTHVCRAWREIARGCARLWTTIDVTVREDTPQDSYDAYTGTWSRRYYDEVIEEYVERYYDARDYRSSLEFNIEDSEQAFNLSDTLGTLIEESNRWSRFTLSWVGCPDILSLLSKIEGRLGQLEYLKLDPQQTDDDYWSSQFTNIFSVAPRLRELNVTTFHLDDYRSALSLPQHRLTHANSLIDAVLRLDKSDEASPDVAVELPYLKQLSLNNDWDCECLVMPALTHLTLSGHIGNILSILNRSQCQLQTLGLDTCDIQPDILHSVLRSVAPVLYHLRVDFGFKFGYDGREDLVRVILQTLMSLDNFQRLACLELDVSYIESSLRDELHTMLCDGLESRWNLPKDIRSLIRVRLHPDDAFPDAIRTRIERLRAEGLDVNRLKLEKRTNNILDDGF</sequence>
<dbReference type="Gene3D" id="1.20.1280.50">
    <property type="match status" value="1"/>
</dbReference>
<accession>A0AAW0AJQ0</accession>
<organism evidence="1 2">
    <name type="scientific">Favolaschia claudopus</name>
    <dbReference type="NCBI Taxonomy" id="2862362"/>
    <lineage>
        <taxon>Eukaryota</taxon>
        <taxon>Fungi</taxon>
        <taxon>Dikarya</taxon>
        <taxon>Basidiomycota</taxon>
        <taxon>Agaricomycotina</taxon>
        <taxon>Agaricomycetes</taxon>
        <taxon>Agaricomycetidae</taxon>
        <taxon>Agaricales</taxon>
        <taxon>Marasmiineae</taxon>
        <taxon>Mycenaceae</taxon>
        <taxon>Favolaschia</taxon>
    </lineage>
</organism>
<evidence type="ECO:0000313" key="2">
    <source>
        <dbReference type="Proteomes" id="UP001362999"/>
    </source>
</evidence>
<proteinExistence type="predicted"/>
<dbReference type="AlphaFoldDB" id="A0AAW0AJQ0"/>